<name>F2BED4_9NEIS</name>
<dbReference type="EMBL" id="AFAY01000044">
    <property type="protein sequence ID" value="EGF10215.1"/>
    <property type="molecule type" value="Genomic_DNA"/>
</dbReference>
<dbReference type="AlphaFoldDB" id="F2BED4"/>
<gene>
    <name evidence="1" type="ORF">HMPREF9123_2090</name>
</gene>
<organism evidence="1 2">
    <name type="scientific">Neisseria bacilliformis ATCC BAA-1200</name>
    <dbReference type="NCBI Taxonomy" id="888742"/>
    <lineage>
        <taxon>Bacteria</taxon>
        <taxon>Pseudomonadati</taxon>
        <taxon>Pseudomonadota</taxon>
        <taxon>Betaproteobacteria</taxon>
        <taxon>Neisseriales</taxon>
        <taxon>Neisseriaceae</taxon>
        <taxon>Neisseria</taxon>
    </lineage>
</organism>
<comment type="caution">
    <text evidence="1">The sequence shown here is derived from an EMBL/GenBank/DDBJ whole genome shotgun (WGS) entry which is preliminary data.</text>
</comment>
<sequence>MLGLQPNLPAAQQPRAWQATHPALAVRGRLKMQRSRSGIHARLTVGN</sequence>
<reference evidence="1 2" key="1">
    <citation type="submission" date="2011-02" db="EMBL/GenBank/DDBJ databases">
        <authorList>
            <person name="Muzny D."/>
            <person name="Qin X."/>
            <person name="Deng J."/>
            <person name="Jiang H."/>
            <person name="Liu Y."/>
            <person name="Qu J."/>
            <person name="Song X.-Z."/>
            <person name="Zhang L."/>
            <person name="Thornton R."/>
            <person name="Coyle M."/>
            <person name="Francisco L."/>
            <person name="Jackson L."/>
            <person name="Javaid M."/>
            <person name="Korchina V."/>
            <person name="Kovar C."/>
            <person name="Mata R."/>
            <person name="Mathew T."/>
            <person name="Ngo R."/>
            <person name="Nguyen L."/>
            <person name="Nguyen N."/>
            <person name="Okwuonu G."/>
            <person name="Ongeri F."/>
            <person name="Pham C."/>
            <person name="Simmons D."/>
            <person name="Wilczek-Boney K."/>
            <person name="Hale W."/>
            <person name="Jakkamsetti A."/>
            <person name="Pham P."/>
            <person name="Ruth R."/>
            <person name="San Lucas F."/>
            <person name="Warren J."/>
            <person name="Zhang J."/>
            <person name="Zhao Z."/>
            <person name="Zhou C."/>
            <person name="Zhu D."/>
            <person name="Lee S."/>
            <person name="Bess C."/>
            <person name="Blankenburg K."/>
            <person name="Forbes L."/>
            <person name="Fu Q."/>
            <person name="Gubbala S."/>
            <person name="Hirani K."/>
            <person name="Jayaseelan J.C."/>
            <person name="Lara F."/>
            <person name="Munidasa M."/>
            <person name="Palculict T."/>
            <person name="Patil S."/>
            <person name="Pu L.-L."/>
            <person name="Saada N."/>
            <person name="Tang L."/>
            <person name="Weissenberger G."/>
            <person name="Zhu Y."/>
            <person name="Hemphill L."/>
            <person name="Shang Y."/>
            <person name="Youmans B."/>
            <person name="Ayvaz T."/>
            <person name="Ross M."/>
            <person name="Santibanez J."/>
            <person name="Aqrawi P."/>
            <person name="Gross S."/>
            <person name="Joshi V."/>
            <person name="Fowler G."/>
            <person name="Nazareth L."/>
            <person name="Reid J."/>
            <person name="Worley K."/>
            <person name="Petrosino J."/>
            <person name="Highlander S."/>
            <person name="Gibbs R."/>
        </authorList>
    </citation>
    <scope>NUCLEOTIDE SEQUENCE [LARGE SCALE GENOMIC DNA]</scope>
    <source>
        <strain evidence="1 2">ATCC BAA-1200</strain>
    </source>
</reference>
<accession>F2BED4</accession>
<evidence type="ECO:0000313" key="2">
    <source>
        <dbReference type="Proteomes" id="UP000004105"/>
    </source>
</evidence>
<keyword evidence="2" id="KW-1185">Reference proteome</keyword>
<protein>
    <submittedName>
        <fullName evidence="1">Uncharacterized protein</fullName>
    </submittedName>
</protein>
<evidence type="ECO:0000313" key="1">
    <source>
        <dbReference type="EMBL" id="EGF10215.1"/>
    </source>
</evidence>
<proteinExistence type="predicted"/>
<dbReference type="Proteomes" id="UP000004105">
    <property type="component" value="Unassembled WGS sequence"/>
</dbReference>
<dbReference type="HOGENOM" id="CLU_3170605_0_0_4"/>